<keyword evidence="1" id="KW-0472">Membrane</keyword>
<dbReference type="Pfam" id="PF19578">
    <property type="entry name" value="DUF6090"/>
    <property type="match status" value="1"/>
</dbReference>
<proteinExistence type="predicted"/>
<feature type="transmembrane region" description="Helical" evidence="1">
    <location>
        <begin position="21"/>
        <end position="42"/>
    </location>
</feature>
<sequence length="248" mass="29046">MIKFFRKIRQNLLEEGKTSKYLKYAIGEIVLVVIGILIALQINNWNEERKSKNLEISYLKNLKEDVKSDSLYFERSWFTNVGKKIEGLTKAKNYYLDGIVPLDTISFINDISYGGIYGIGTITPNSRTYKELVSTGNISLITNQDIREQIVDYYLNIDFLSSYASNLQSGYPHFINSYKVYNPKSRDNINSDEIPILLKKMRKDEFYELTNRELTYVYSTLSRLERLKKESSLLYHKIEEYLKNKNSN</sequence>
<evidence type="ECO:0000256" key="1">
    <source>
        <dbReference type="SAM" id="Phobius"/>
    </source>
</evidence>
<dbReference type="AlphaFoldDB" id="A0A426RGN7"/>
<evidence type="ECO:0000313" key="3">
    <source>
        <dbReference type="Proteomes" id="UP000286990"/>
    </source>
</evidence>
<keyword evidence="1" id="KW-0812">Transmembrane</keyword>
<dbReference type="Proteomes" id="UP000286990">
    <property type="component" value="Unassembled WGS sequence"/>
</dbReference>
<name>A0A426RGN7_9FLAO</name>
<evidence type="ECO:0000313" key="2">
    <source>
        <dbReference type="EMBL" id="RRQ48124.1"/>
    </source>
</evidence>
<dbReference type="OrthoDB" id="821805at2"/>
<reference evidence="3" key="1">
    <citation type="submission" date="2018-08" db="EMBL/GenBank/DDBJ databases">
        <authorList>
            <person name="Khan S.A."/>
            <person name="J S.E."/>
        </authorList>
    </citation>
    <scope>NUCLEOTIDE SEQUENCE [LARGE SCALE GENOMIC DNA]</scope>
    <source>
        <strain evidence="3">PoM-212</strain>
    </source>
</reference>
<protein>
    <submittedName>
        <fullName evidence="2">Uncharacterized protein</fullName>
    </submittedName>
</protein>
<dbReference type="RefSeq" id="WP_125222846.1">
    <property type="nucleotide sequence ID" value="NZ_QUSX01000002.1"/>
</dbReference>
<organism evidence="2 3">
    <name type="scientific">Maribacter algicola</name>
    <dbReference type="NCBI Taxonomy" id="2498892"/>
    <lineage>
        <taxon>Bacteria</taxon>
        <taxon>Pseudomonadati</taxon>
        <taxon>Bacteroidota</taxon>
        <taxon>Flavobacteriia</taxon>
        <taxon>Flavobacteriales</taxon>
        <taxon>Flavobacteriaceae</taxon>
        <taxon>Maribacter</taxon>
    </lineage>
</organism>
<reference evidence="3" key="2">
    <citation type="submission" date="2018-12" db="EMBL/GenBank/DDBJ databases">
        <title>Maribacter lutimaris sp. nov., isolated from marine sediment.</title>
        <authorList>
            <person name="Kim K.K."/>
        </authorList>
    </citation>
    <scope>NUCLEOTIDE SEQUENCE [LARGE SCALE GENOMIC DNA]</scope>
    <source>
        <strain evidence="3">PoM-212</strain>
    </source>
</reference>
<keyword evidence="1" id="KW-1133">Transmembrane helix</keyword>
<comment type="caution">
    <text evidence="2">The sequence shown here is derived from an EMBL/GenBank/DDBJ whole genome shotgun (WGS) entry which is preliminary data.</text>
</comment>
<keyword evidence="3" id="KW-1185">Reference proteome</keyword>
<dbReference type="EMBL" id="QUSX01000002">
    <property type="protein sequence ID" value="RRQ48124.1"/>
    <property type="molecule type" value="Genomic_DNA"/>
</dbReference>
<accession>A0A426RGN7</accession>
<dbReference type="InterPro" id="IPR045749">
    <property type="entry name" value="DUF6090"/>
</dbReference>
<gene>
    <name evidence="2" type="ORF">DZC72_10375</name>
</gene>